<dbReference type="Pfam" id="PF02397">
    <property type="entry name" value="Bac_transf"/>
    <property type="match status" value="1"/>
</dbReference>
<evidence type="ECO:0000256" key="2">
    <source>
        <dbReference type="ARBA" id="ARBA00004236"/>
    </source>
</evidence>
<dbReference type="GO" id="GO:0005886">
    <property type="term" value="C:plasma membrane"/>
    <property type="evidence" value="ECO:0007669"/>
    <property type="project" value="UniProtKB-SubCell"/>
</dbReference>
<dbReference type="AlphaFoldDB" id="A0A485LY31"/>
<keyword evidence="6 8" id="KW-1133">Transmembrane helix</keyword>
<feature type="transmembrane region" description="Helical" evidence="8">
    <location>
        <begin position="9"/>
        <end position="34"/>
    </location>
</feature>
<dbReference type="Pfam" id="PF13727">
    <property type="entry name" value="CoA_binding_3"/>
    <property type="match status" value="1"/>
</dbReference>
<accession>A0A485LY31</accession>
<evidence type="ECO:0000256" key="7">
    <source>
        <dbReference type="ARBA" id="ARBA00023136"/>
    </source>
</evidence>
<dbReference type="InterPro" id="IPR003362">
    <property type="entry name" value="Bact_transf"/>
</dbReference>
<gene>
    <name evidence="10" type="ORF">SCFA_1470005</name>
</gene>
<dbReference type="Gene3D" id="3.40.50.720">
    <property type="entry name" value="NAD(P)-binding Rossmann-like Domain"/>
    <property type="match status" value="1"/>
</dbReference>
<dbReference type="EMBL" id="CAADRM010000054">
    <property type="protein sequence ID" value="VFU12758.1"/>
    <property type="molecule type" value="Genomic_DNA"/>
</dbReference>
<keyword evidence="3" id="KW-1003">Cell membrane</keyword>
<evidence type="ECO:0000256" key="5">
    <source>
        <dbReference type="ARBA" id="ARBA00022692"/>
    </source>
</evidence>
<evidence type="ECO:0000313" key="10">
    <source>
        <dbReference type="EMBL" id="VFU12758.1"/>
    </source>
</evidence>
<dbReference type="NCBIfam" id="TIGR03025">
    <property type="entry name" value="EPS_sugtrans"/>
    <property type="match status" value="1"/>
</dbReference>
<evidence type="ECO:0000256" key="8">
    <source>
        <dbReference type="SAM" id="Phobius"/>
    </source>
</evidence>
<feature type="domain" description="Bacterial sugar transferase" evidence="9">
    <location>
        <begin position="278"/>
        <end position="470"/>
    </location>
</feature>
<organism evidence="10">
    <name type="scientific">anaerobic digester metagenome</name>
    <dbReference type="NCBI Taxonomy" id="1263854"/>
    <lineage>
        <taxon>unclassified sequences</taxon>
        <taxon>metagenomes</taxon>
        <taxon>ecological metagenomes</taxon>
    </lineage>
</organism>
<dbReference type="EC" id="2.7.8.6" evidence="10"/>
<protein>
    <submittedName>
        <fullName evidence="10">Undecaprenyl-phosphate galactose phosphotransferase</fullName>
        <ecNumber evidence="10">2.7.8.6</ecNumber>
    </submittedName>
</protein>
<feature type="transmembrane region" description="Helical" evidence="8">
    <location>
        <begin position="88"/>
        <end position="107"/>
    </location>
</feature>
<feature type="transmembrane region" description="Helical" evidence="8">
    <location>
        <begin position="54"/>
        <end position="76"/>
    </location>
</feature>
<dbReference type="GO" id="GO:0000271">
    <property type="term" value="P:polysaccharide biosynthetic process"/>
    <property type="evidence" value="ECO:0007669"/>
    <property type="project" value="InterPro"/>
</dbReference>
<evidence type="ECO:0000256" key="3">
    <source>
        <dbReference type="ARBA" id="ARBA00022475"/>
    </source>
</evidence>
<keyword evidence="4 10" id="KW-0808">Transferase</keyword>
<keyword evidence="7 8" id="KW-0472">Membrane</keyword>
<dbReference type="PANTHER" id="PTHR30576:SF4">
    <property type="entry name" value="UNDECAPRENYL-PHOSPHATE GALACTOSE PHOSPHOTRANSFERASE"/>
    <property type="match status" value="1"/>
</dbReference>
<proteinExistence type="predicted"/>
<feature type="transmembrane region" description="Helical" evidence="8">
    <location>
        <begin position="113"/>
        <end position="132"/>
    </location>
</feature>
<feature type="transmembrane region" description="Helical" evidence="8">
    <location>
        <begin position="281"/>
        <end position="304"/>
    </location>
</feature>
<dbReference type="GO" id="GO:0047360">
    <property type="term" value="F:undecaprenyl-phosphate galactose phosphotransferase activity"/>
    <property type="evidence" value="ECO:0007669"/>
    <property type="project" value="UniProtKB-EC"/>
</dbReference>
<dbReference type="InterPro" id="IPR017475">
    <property type="entry name" value="EPS_sugar_tfrase"/>
</dbReference>
<dbReference type="NCBIfam" id="TIGR03022">
    <property type="entry name" value="WbaP_sugtrans"/>
    <property type="match status" value="1"/>
</dbReference>
<evidence type="ECO:0000259" key="9">
    <source>
        <dbReference type="Pfam" id="PF02397"/>
    </source>
</evidence>
<keyword evidence="5 8" id="KW-0812">Transmembrane</keyword>
<dbReference type="InterPro" id="IPR017472">
    <property type="entry name" value="Undecaprenyl-P_galact_Ptfrase"/>
</dbReference>
<name>A0A485LY31_9ZZZZ</name>
<comment type="subcellular location">
    <subcellularLocation>
        <location evidence="2">Cell membrane</location>
    </subcellularLocation>
    <subcellularLocation>
        <location evidence="1">Membrane</location>
        <topology evidence="1">Multi-pass membrane protein</topology>
    </subcellularLocation>
</comment>
<reference evidence="10" key="1">
    <citation type="submission" date="2019-03" db="EMBL/GenBank/DDBJ databases">
        <authorList>
            <person name="Hao L."/>
        </authorList>
    </citation>
    <scope>NUCLEOTIDE SEQUENCE</scope>
</reference>
<evidence type="ECO:0000256" key="4">
    <source>
        <dbReference type="ARBA" id="ARBA00022679"/>
    </source>
</evidence>
<sequence>MINGVIKKIFLALTLMASDLAAIMASFALAYYVRSRLLVDVIPMFPEMIHGIDVYLKAWALGSLWVLIFAYEGLYPSIGMGFWDEIKSLLKGNMLCFVILILLTFVTKTTVDFSRPVIIMALFLSIGLLPLMRRFSRWALKSLGLWKKDVLIIGSPEAVRQVLCNLKKHPDWGLHPVGVVSSDGRDGTLDKALPVYRDIRQVDDAWIKPEEIIVAAPHVSRAELLEIVDDAMKVSPVVKMLPDLYGVASVGVKTYDLDGMLLLEMEDRLALKRNSITKRTFDILCAFIGLLVLSPLFLLIVLLIKLDSRGPAFFGHKRLGKGGRYFTCYKFRTMRPDAEQVLKDLLRRDPEARAQWEKDFKLKNDPRITKVGAFLRKTSLDELPQLWNVLKGDMSLVGPRPIVTDEVKRYGDKARYLFKVPPGITGLWQVSGRNDIDYEERVLLDEYYAKNWSLWLDIEVIIRTFGAVLKKQGAY</sequence>
<evidence type="ECO:0000256" key="1">
    <source>
        <dbReference type="ARBA" id="ARBA00004141"/>
    </source>
</evidence>
<dbReference type="PANTHER" id="PTHR30576">
    <property type="entry name" value="COLANIC BIOSYNTHESIS UDP-GLUCOSE LIPID CARRIER TRANSFERASE"/>
    <property type="match status" value="1"/>
</dbReference>
<evidence type="ECO:0000256" key="6">
    <source>
        <dbReference type="ARBA" id="ARBA00022989"/>
    </source>
</evidence>